<dbReference type="Proteomes" id="UP000028926">
    <property type="component" value="Chromosome"/>
</dbReference>
<dbReference type="EMBL" id="CP008941">
    <property type="protein sequence ID" value="AIK96285.1"/>
    <property type="molecule type" value="Genomic_DNA"/>
</dbReference>
<feature type="chain" id="PRO_5001717119" description="F-box domain-containing protein" evidence="2">
    <location>
        <begin position="22"/>
        <end position="621"/>
    </location>
</feature>
<reference evidence="3 4" key="1">
    <citation type="submission" date="2014-07" db="EMBL/GenBank/DDBJ databases">
        <title>Comparative genomic insights into amoeba endosymbionts belonging to the families of Holosporaceae and Candidatus Midichloriaceae within Rickettsiales.</title>
        <authorList>
            <person name="Wang Z."/>
            <person name="Wu M."/>
        </authorList>
    </citation>
    <scope>NUCLEOTIDE SEQUENCE [LARGE SCALE GENOMIC DNA]</scope>
    <source>
        <strain evidence="3">PRA3</strain>
    </source>
</reference>
<protein>
    <recommendedName>
        <fullName evidence="5">F-box domain-containing protein</fullName>
    </recommendedName>
</protein>
<evidence type="ECO:0000256" key="2">
    <source>
        <dbReference type="SAM" id="SignalP"/>
    </source>
</evidence>
<gene>
    <name evidence="3" type="ORF">ID47_05330</name>
</gene>
<dbReference type="AlphaFoldDB" id="A0A077B006"/>
<feature type="region of interest" description="Disordered" evidence="1">
    <location>
        <begin position="28"/>
        <end position="59"/>
    </location>
</feature>
<keyword evidence="2" id="KW-0732">Signal</keyword>
<accession>A0A077B006</accession>
<feature type="compositionally biased region" description="Polar residues" evidence="1">
    <location>
        <begin position="29"/>
        <end position="41"/>
    </location>
</feature>
<sequence>MKISIKIFLLFFAATSLGSVAMELDESPFSKSNKRPYSSSINREDVDPTEEPQEHKRQRTLSYEIIDELEKKEQHGEEYRDKYKGSEKYKQIDEYRNNLDSLKKLLPEFRKLILGEDAETKWKDLQDFYQQLATKYFRNFLTGPASADFNSLDYLADEVRQRIFFYCSKQDLANLMLVSPETRNAVYSLEPFFQKVVKEVIKWGRYKDINEFFDDVHAGNFRAYTAMGIIHYNGPKGQGGIRNKWLDLALNVHDLSAVSFIFSNQIFKNSQKKEDSVDNLFKIIKNVYENPQVGQDYTLDRAIIRYLDERIELGQNRADLRGEILTAINLLMTSLSGSIEANFILARVFSNGLEFPRRKDLTSICLQAGIPSQDYLRQAFKLVKSLPSFERGVVCFEIGLWELVKLSKDIDKMYTRIPEVASSQFNDSIKVHWTSAIQAWTEAAAGNRQQAVSQLKDYLKVTTLFNLPTPALAFSVTPASSKLTFFSTTHRYQYRLDASIAFKFLSELYQEDKKMNDQLSPYDKDVSLLLTAARNLKLILKKMGPNVKNFPHEVTAVSNYYLNAIQESLKSCNEELKDNMTKKLNYTSQKNLPFDKKIIIYEYILEKLGLGEGPKGSVANS</sequence>
<proteinExistence type="predicted"/>
<feature type="signal peptide" evidence="2">
    <location>
        <begin position="1"/>
        <end position="21"/>
    </location>
</feature>
<evidence type="ECO:0000313" key="3">
    <source>
        <dbReference type="EMBL" id="AIK96285.1"/>
    </source>
</evidence>
<keyword evidence="4" id="KW-1185">Reference proteome</keyword>
<evidence type="ECO:0000313" key="4">
    <source>
        <dbReference type="Proteomes" id="UP000028926"/>
    </source>
</evidence>
<dbReference type="KEGG" id="paca:ID47_05330"/>
<organism evidence="3 4">
    <name type="scientific">Candidatus Odyssella acanthamoebae</name>
    <dbReference type="NCBI Taxonomy" id="91604"/>
    <lineage>
        <taxon>Bacteria</taxon>
        <taxon>Pseudomonadati</taxon>
        <taxon>Pseudomonadota</taxon>
        <taxon>Alphaproteobacteria</taxon>
        <taxon>Holosporales</taxon>
        <taxon>Candidatus Paracaedibacteraceae</taxon>
        <taxon>Candidatus Odyssella</taxon>
    </lineage>
</organism>
<evidence type="ECO:0000256" key="1">
    <source>
        <dbReference type="SAM" id="MobiDB-lite"/>
    </source>
</evidence>
<name>A0A077B006_9PROT</name>
<dbReference type="RefSeq" id="WP_038464568.1">
    <property type="nucleotide sequence ID" value="NZ_CP008941.1"/>
</dbReference>
<evidence type="ECO:0008006" key="5">
    <source>
        <dbReference type="Google" id="ProtNLM"/>
    </source>
</evidence>
<dbReference type="OrthoDB" id="7056009at2"/>
<dbReference type="HOGENOM" id="CLU_439852_0_0_5"/>